<dbReference type="SUPFAM" id="SSF143011">
    <property type="entry name" value="RelE-like"/>
    <property type="match status" value="1"/>
</dbReference>
<comment type="caution">
    <text evidence="1">The sequence shown here is derived from an EMBL/GenBank/DDBJ whole genome shotgun (WGS) entry which is preliminary data.</text>
</comment>
<dbReference type="Proteomes" id="UP001596254">
    <property type="component" value="Unassembled WGS sequence"/>
</dbReference>
<evidence type="ECO:0000313" key="1">
    <source>
        <dbReference type="EMBL" id="MFC6206667.1"/>
    </source>
</evidence>
<dbReference type="EMBL" id="JBHSSK010000010">
    <property type="protein sequence ID" value="MFC6206667.1"/>
    <property type="molecule type" value="Genomic_DNA"/>
</dbReference>
<proteinExistence type="predicted"/>
<dbReference type="InterPro" id="IPR031552">
    <property type="entry name" value="ParE-like_toxin"/>
</dbReference>
<reference evidence="2" key="1">
    <citation type="journal article" date="2019" name="Int. J. Syst. Evol. Microbiol.">
        <title>The Global Catalogue of Microorganisms (GCM) 10K type strain sequencing project: providing services to taxonomists for standard genome sequencing and annotation.</title>
        <authorList>
            <consortium name="The Broad Institute Genomics Platform"/>
            <consortium name="The Broad Institute Genome Sequencing Center for Infectious Disease"/>
            <person name="Wu L."/>
            <person name="Ma J."/>
        </authorList>
    </citation>
    <scope>NUCLEOTIDE SEQUENCE [LARGE SCALE GENOMIC DNA]</scope>
    <source>
        <strain evidence="2">CCM 8905</strain>
    </source>
</reference>
<organism evidence="1 2">
    <name type="scientific">Levilactobacillus tongjiangensis</name>
    <dbReference type="NCBI Taxonomy" id="2486023"/>
    <lineage>
        <taxon>Bacteria</taxon>
        <taxon>Bacillati</taxon>
        <taxon>Bacillota</taxon>
        <taxon>Bacilli</taxon>
        <taxon>Lactobacillales</taxon>
        <taxon>Lactobacillaceae</taxon>
        <taxon>Levilactobacillus</taxon>
    </lineage>
</organism>
<keyword evidence="2" id="KW-1185">Reference proteome</keyword>
<dbReference type="Pfam" id="PF15781">
    <property type="entry name" value="ParE-like_toxin"/>
    <property type="match status" value="1"/>
</dbReference>
<dbReference type="Gene3D" id="3.30.2310.20">
    <property type="entry name" value="RelE-like"/>
    <property type="match status" value="1"/>
</dbReference>
<sequence>MTYKVVLSRPARQYLKKLKSKPLKSRFLTLIYDDIAEDPSKGKLKQGDLAGIYTRKITFQKAQYRLAYVCRDQKIIVFLLIGKHENFYQQLRKYIDQF</sequence>
<name>A0ABW1SR86_9LACO</name>
<dbReference type="InterPro" id="IPR035093">
    <property type="entry name" value="RelE/ParE_toxin_dom_sf"/>
</dbReference>
<accession>A0ABW1SR86</accession>
<evidence type="ECO:0000313" key="2">
    <source>
        <dbReference type="Proteomes" id="UP001596254"/>
    </source>
</evidence>
<gene>
    <name evidence="1" type="ORF">ACFP1G_04125</name>
</gene>
<protein>
    <submittedName>
        <fullName evidence="1">Type II toxin-antitoxin system RelE/ParE family toxin</fullName>
    </submittedName>
</protein>
<dbReference type="RefSeq" id="WP_125694109.1">
    <property type="nucleotide sequence ID" value="NZ_JBHSSK010000010.1"/>
</dbReference>